<gene>
    <name evidence="1" type="ORF">H9981_07865</name>
</gene>
<evidence type="ECO:0000313" key="2">
    <source>
        <dbReference type="Proteomes" id="UP000824243"/>
    </source>
</evidence>
<organism evidence="1 2">
    <name type="scientific">Candidatus Mediterraneibacter caccavium</name>
    <dbReference type="NCBI Taxonomy" id="2838661"/>
    <lineage>
        <taxon>Bacteria</taxon>
        <taxon>Bacillati</taxon>
        <taxon>Bacillota</taxon>
        <taxon>Clostridia</taxon>
        <taxon>Lachnospirales</taxon>
        <taxon>Lachnospiraceae</taxon>
        <taxon>Mediterraneibacter</taxon>
    </lineage>
</organism>
<proteinExistence type="predicted"/>
<dbReference type="AlphaFoldDB" id="A0A9D2AT32"/>
<protein>
    <recommendedName>
        <fullName evidence="3">Antitoxin VbhA domain-containing protein</fullName>
    </recommendedName>
</protein>
<reference evidence="1" key="1">
    <citation type="journal article" date="2021" name="PeerJ">
        <title>Extensive microbial diversity within the chicken gut microbiome revealed by metagenomics and culture.</title>
        <authorList>
            <person name="Gilroy R."/>
            <person name="Ravi A."/>
            <person name="Getino M."/>
            <person name="Pursley I."/>
            <person name="Horton D.L."/>
            <person name="Alikhan N.F."/>
            <person name="Baker D."/>
            <person name="Gharbi K."/>
            <person name="Hall N."/>
            <person name="Watson M."/>
            <person name="Adriaenssens E.M."/>
            <person name="Foster-Nyarko E."/>
            <person name="Jarju S."/>
            <person name="Secka A."/>
            <person name="Antonio M."/>
            <person name="Oren A."/>
            <person name="Chaudhuri R.R."/>
            <person name="La Ragione R."/>
            <person name="Hildebrand F."/>
            <person name="Pallen M.J."/>
        </authorList>
    </citation>
    <scope>NUCLEOTIDE SEQUENCE</scope>
    <source>
        <strain evidence="1">ChiSjej5B23-15282</strain>
    </source>
</reference>
<dbReference type="Proteomes" id="UP000824243">
    <property type="component" value="Unassembled WGS sequence"/>
</dbReference>
<sequence length="64" mass="7774">MNYDKRFSDKAIKYLERVKKAGIENRQELDEISRQAYSDYREGILSEKEYGSIYALLIEYRYPR</sequence>
<evidence type="ECO:0000313" key="1">
    <source>
        <dbReference type="EMBL" id="HIX48908.1"/>
    </source>
</evidence>
<dbReference type="EMBL" id="DXFA01000140">
    <property type="protein sequence ID" value="HIX48908.1"/>
    <property type="molecule type" value="Genomic_DNA"/>
</dbReference>
<evidence type="ECO:0008006" key="3">
    <source>
        <dbReference type="Google" id="ProtNLM"/>
    </source>
</evidence>
<accession>A0A9D2AT32</accession>
<reference evidence="1" key="2">
    <citation type="submission" date="2021-04" db="EMBL/GenBank/DDBJ databases">
        <authorList>
            <person name="Gilroy R."/>
        </authorList>
    </citation>
    <scope>NUCLEOTIDE SEQUENCE</scope>
    <source>
        <strain evidence="1">ChiSjej5B23-15282</strain>
    </source>
</reference>
<comment type="caution">
    <text evidence="1">The sequence shown here is derived from an EMBL/GenBank/DDBJ whole genome shotgun (WGS) entry which is preliminary data.</text>
</comment>
<name>A0A9D2AT32_9FIRM</name>